<dbReference type="InterPro" id="IPR013783">
    <property type="entry name" value="Ig-like_fold"/>
</dbReference>
<name>A0ABM1RYK7_LIMPO</name>
<dbReference type="GeneID" id="111083987"/>
<keyword evidence="2" id="KW-1185">Reference proteome</keyword>
<gene>
    <name evidence="3" type="primary">LOC111083987</name>
</gene>
<dbReference type="Gene3D" id="2.60.40.10">
    <property type="entry name" value="Immunoglobulins"/>
    <property type="match status" value="1"/>
</dbReference>
<protein>
    <submittedName>
        <fullName evidence="3">Uncharacterized protein LOC111083987</fullName>
    </submittedName>
</protein>
<proteinExistence type="predicted"/>
<accession>A0ABM1RYK7</accession>
<dbReference type="RefSeq" id="XP_022236462.1">
    <property type="nucleotide sequence ID" value="XM_022380754.1"/>
</dbReference>
<dbReference type="Proteomes" id="UP000694941">
    <property type="component" value="Unplaced"/>
</dbReference>
<feature type="compositionally biased region" description="Polar residues" evidence="1">
    <location>
        <begin position="81"/>
        <end position="90"/>
    </location>
</feature>
<organism evidence="2 3">
    <name type="scientific">Limulus polyphemus</name>
    <name type="common">Atlantic horseshoe crab</name>
    <dbReference type="NCBI Taxonomy" id="6850"/>
    <lineage>
        <taxon>Eukaryota</taxon>
        <taxon>Metazoa</taxon>
        <taxon>Ecdysozoa</taxon>
        <taxon>Arthropoda</taxon>
        <taxon>Chelicerata</taxon>
        <taxon>Merostomata</taxon>
        <taxon>Xiphosura</taxon>
        <taxon>Limulidae</taxon>
        <taxon>Limulus</taxon>
    </lineage>
</organism>
<dbReference type="InterPro" id="IPR008962">
    <property type="entry name" value="PapD-like_sf"/>
</dbReference>
<feature type="compositionally biased region" description="Basic and acidic residues" evidence="1">
    <location>
        <begin position="91"/>
        <end position="106"/>
    </location>
</feature>
<evidence type="ECO:0000256" key="1">
    <source>
        <dbReference type="SAM" id="MobiDB-lite"/>
    </source>
</evidence>
<sequence>MNDYWIYRMIVQPNDKILIQTIAVNKYNMNDHEVKKLWKNISPEKIFDQKLTCSFQFQSELPPSESLDVQQQSSFISPSSLAVNMSSQKQVVEKGSRSEDKELIEK</sequence>
<reference evidence="3" key="1">
    <citation type="submission" date="2025-08" db="UniProtKB">
        <authorList>
            <consortium name="RefSeq"/>
        </authorList>
    </citation>
    <scope>IDENTIFICATION</scope>
    <source>
        <tissue evidence="3">Muscle</tissue>
    </source>
</reference>
<feature type="region of interest" description="Disordered" evidence="1">
    <location>
        <begin position="81"/>
        <end position="106"/>
    </location>
</feature>
<evidence type="ECO:0000313" key="3">
    <source>
        <dbReference type="RefSeq" id="XP_022236462.1"/>
    </source>
</evidence>
<feature type="non-terminal residue" evidence="3">
    <location>
        <position position="106"/>
    </location>
</feature>
<dbReference type="SUPFAM" id="SSF49354">
    <property type="entry name" value="PapD-like"/>
    <property type="match status" value="1"/>
</dbReference>
<evidence type="ECO:0000313" key="2">
    <source>
        <dbReference type="Proteomes" id="UP000694941"/>
    </source>
</evidence>